<protein>
    <submittedName>
        <fullName evidence="1">Uncharacterized protein</fullName>
    </submittedName>
</protein>
<sequence>MLKIQGYLKDDVEDFFRAEWKKDEEMMKQKLTPTSPLRRLLKELMEYRSLDSGNGKNLSLRLEDPVG</sequence>
<comment type="caution">
    <text evidence="1">The sequence shown here is derived from an EMBL/GenBank/DDBJ whole genome shotgun (WGS) entry which is preliminary data.</text>
</comment>
<name>A0ABY2LCJ6_9LEPT</name>
<dbReference type="EMBL" id="RQFD01000003">
    <property type="protein sequence ID" value="TGK53237.1"/>
    <property type="molecule type" value="Genomic_DNA"/>
</dbReference>
<evidence type="ECO:0000313" key="1">
    <source>
        <dbReference type="EMBL" id="TGK53237.1"/>
    </source>
</evidence>
<keyword evidence="2" id="KW-1185">Reference proteome</keyword>
<dbReference type="Proteomes" id="UP000297617">
    <property type="component" value="Unassembled WGS sequence"/>
</dbReference>
<gene>
    <name evidence="1" type="ORF">EHQ10_05710</name>
</gene>
<evidence type="ECO:0000313" key="2">
    <source>
        <dbReference type="Proteomes" id="UP000297617"/>
    </source>
</evidence>
<proteinExistence type="predicted"/>
<organism evidence="1 2">
    <name type="scientific">Leptospira bouyouniensis</name>
    <dbReference type="NCBI Taxonomy" id="2484911"/>
    <lineage>
        <taxon>Bacteria</taxon>
        <taxon>Pseudomonadati</taxon>
        <taxon>Spirochaetota</taxon>
        <taxon>Spirochaetia</taxon>
        <taxon>Leptospirales</taxon>
        <taxon>Leptospiraceae</taxon>
        <taxon>Leptospira</taxon>
    </lineage>
</organism>
<accession>A0ABY2LCJ6</accession>
<reference evidence="2" key="1">
    <citation type="journal article" date="2019" name="PLoS Negl. Trop. Dis.">
        <title>Revisiting the worldwide diversity of Leptospira species in the environment.</title>
        <authorList>
            <person name="Vincent A.T."/>
            <person name="Schiettekatte O."/>
            <person name="Bourhy P."/>
            <person name="Veyrier F.J."/>
            <person name="Picardeau M."/>
        </authorList>
    </citation>
    <scope>NUCLEOTIDE SEQUENCE [LARGE SCALE GENOMIC DNA]</scope>
    <source>
        <strain evidence="2">201800295</strain>
    </source>
</reference>